<organism evidence="3 4">
    <name type="scientific">Neofusicoccum ribis</name>
    <dbReference type="NCBI Taxonomy" id="45134"/>
    <lineage>
        <taxon>Eukaryota</taxon>
        <taxon>Fungi</taxon>
        <taxon>Dikarya</taxon>
        <taxon>Ascomycota</taxon>
        <taxon>Pezizomycotina</taxon>
        <taxon>Dothideomycetes</taxon>
        <taxon>Dothideomycetes incertae sedis</taxon>
        <taxon>Botryosphaeriales</taxon>
        <taxon>Botryosphaeriaceae</taxon>
        <taxon>Neofusicoccum</taxon>
    </lineage>
</organism>
<dbReference type="PANTHER" id="PTHR43539:SF68">
    <property type="entry name" value="FLAVIN-BINDING MONOOXYGENASE-LIKE PROTEIN (AFU_ORTHOLOGUE AFUA_4G09220)"/>
    <property type="match status" value="1"/>
</dbReference>
<comment type="caution">
    <text evidence="3">The sequence shown here is derived from an EMBL/GenBank/DDBJ whole genome shotgun (WGS) entry which is preliminary data.</text>
</comment>
<feature type="domain" description="FAD/NAD(P)-binding" evidence="2">
    <location>
        <begin position="188"/>
        <end position="401"/>
    </location>
</feature>
<dbReference type="InterPro" id="IPR023753">
    <property type="entry name" value="FAD/NAD-binding_dom"/>
</dbReference>
<dbReference type="InterPro" id="IPR050982">
    <property type="entry name" value="Auxin_biosynth/cation_transpt"/>
</dbReference>
<dbReference type="PANTHER" id="PTHR43539">
    <property type="entry name" value="FLAVIN-BINDING MONOOXYGENASE-LIKE PROTEIN (AFU_ORTHOLOGUE AFUA_4G09220)"/>
    <property type="match status" value="1"/>
</dbReference>
<dbReference type="InterPro" id="IPR036188">
    <property type="entry name" value="FAD/NAD-bd_sf"/>
</dbReference>
<dbReference type="SUPFAM" id="SSF51905">
    <property type="entry name" value="FAD/NAD(P)-binding domain"/>
    <property type="match status" value="2"/>
</dbReference>
<dbReference type="PRINTS" id="PR00420">
    <property type="entry name" value="RNGMNOXGNASE"/>
</dbReference>
<keyword evidence="1" id="KW-0560">Oxidoreductase</keyword>
<dbReference type="Gene3D" id="3.50.50.60">
    <property type="entry name" value="FAD/NAD(P)-binding domain"/>
    <property type="match status" value="1"/>
</dbReference>
<reference evidence="3 4" key="1">
    <citation type="submission" date="2024-02" db="EMBL/GenBank/DDBJ databases">
        <title>De novo assembly and annotation of 12 fungi associated with fruit tree decline syndrome in Ontario, Canada.</title>
        <authorList>
            <person name="Sulman M."/>
            <person name="Ellouze W."/>
            <person name="Ilyukhin E."/>
        </authorList>
    </citation>
    <scope>NUCLEOTIDE SEQUENCE [LARGE SCALE GENOMIC DNA]</scope>
    <source>
        <strain evidence="3 4">M1-105</strain>
    </source>
</reference>
<evidence type="ECO:0000313" key="3">
    <source>
        <dbReference type="EMBL" id="KAL1635822.1"/>
    </source>
</evidence>
<gene>
    <name evidence="3" type="ORF">SLS56_001517</name>
</gene>
<dbReference type="EMBL" id="JAJVDC020000009">
    <property type="protein sequence ID" value="KAL1635822.1"/>
    <property type="molecule type" value="Genomic_DNA"/>
</dbReference>
<accession>A0ABR3T8L5</accession>
<dbReference type="Proteomes" id="UP001521116">
    <property type="component" value="Unassembled WGS sequence"/>
</dbReference>
<sequence length="616" mass="67360">MATNGIPYQTPQVPLAKIGGPLPSTPIPEDVDHASIAARAVGQLHNLEASVLTDDAMLRDQVALTGTYRTFYGSRTVELAWKELAAANRPQGFSMVTGSSHVIRAGPALHWIDARFTASLQPENKRQKDCSGFVRVVPVGDEWKIWMVSTLLEDIEGFGPSDKMTPLSPEESEKERAAVSIASGKDDFDVVIIGGGQCGLATASRLKNLGVSHVVLDRNKDVGGPWLARYKSFSLHTSKTASDLPYGGIFGPEDPYFLTSKHIADGYKRFVERWGLNIWLSCTAEKARWDAAKQEWTLEISHSSPSLQNGDAPPTARRIRARHLVFAMGGGGQVPKSPSIPNRAAFRGEVLHSVDYTSADAWAGKRGVIVGTANTAHDVSADMVAAGLAAVTLVQRGRTPVFPLAFYRERFDPFYNEQSDVALVDRVMEAPPLPVTHKMVLAGLKVSAAKIPEYFDRLERAGFNVEREVDLIHILYERMGGHYYDVGASEKIIDGSVRVKQGAIAAFTETGLRFEDGSEVEADVVVYATGFVGNVRHAAAEIVGEEVGARLEDFWGVDREGEVRGVCKPMVGQKNVWYMGGDTRYARHHSRLLALQIKADLEGETMDVYRKTPGEQ</sequence>
<evidence type="ECO:0000313" key="4">
    <source>
        <dbReference type="Proteomes" id="UP001521116"/>
    </source>
</evidence>
<dbReference type="Pfam" id="PF07992">
    <property type="entry name" value="Pyr_redox_2"/>
    <property type="match status" value="1"/>
</dbReference>
<proteinExistence type="predicted"/>
<evidence type="ECO:0000256" key="1">
    <source>
        <dbReference type="ARBA" id="ARBA00023002"/>
    </source>
</evidence>
<protein>
    <recommendedName>
        <fullName evidence="2">FAD/NAD(P)-binding domain-containing protein</fullName>
    </recommendedName>
</protein>
<keyword evidence="4" id="KW-1185">Reference proteome</keyword>
<evidence type="ECO:0000259" key="2">
    <source>
        <dbReference type="Pfam" id="PF07992"/>
    </source>
</evidence>
<name>A0ABR3T8L5_9PEZI</name>